<dbReference type="AlphaFoldDB" id="A0A8T2ZTN5"/>
<gene>
    <name evidence="2" type="ORF">H0E87_002022</name>
</gene>
<comment type="caution">
    <text evidence="2">The sequence shown here is derived from an EMBL/GenBank/DDBJ whole genome shotgun (WGS) entry which is preliminary data.</text>
</comment>
<dbReference type="PANTHER" id="PTHR46033:SF8">
    <property type="entry name" value="PROTEIN MAINTENANCE OF MERISTEMS-LIKE"/>
    <property type="match status" value="1"/>
</dbReference>
<dbReference type="Pfam" id="PF10536">
    <property type="entry name" value="PMD"/>
    <property type="match status" value="1"/>
</dbReference>
<keyword evidence="3" id="KW-1185">Reference proteome</keyword>
<evidence type="ECO:0000259" key="1">
    <source>
        <dbReference type="Pfam" id="PF10536"/>
    </source>
</evidence>
<name>A0A8T2ZTN5_POPDE</name>
<proteinExistence type="predicted"/>
<dbReference type="InterPro" id="IPR019557">
    <property type="entry name" value="AminoTfrase-like_pln_mobile"/>
</dbReference>
<accession>A0A8T2ZTN5</accession>
<dbReference type="PANTHER" id="PTHR46033">
    <property type="entry name" value="PROTEIN MAIN-LIKE 2"/>
    <property type="match status" value="1"/>
</dbReference>
<reference evidence="2" key="1">
    <citation type="journal article" date="2021" name="J. Hered.">
        <title>Genome Assembly of Salicaceae Populus deltoides (Eastern Cottonwood) I-69 Based on Nanopore Sequencing and Hi-C Technologies.</title>
        <authorList>
            <person name="Bai S."/>
            <person name="Wu H."/>
            <person name="Zhang J."/>
            <person name="Pan Z."/>
            <person name="Zhao W."/>
            <person name="Li Z."/>
            <person name="Tong C."/>
        </authorList>
    </citation>
    <scope>NUCLEOTIDE SEQUENCE</scope>
    <source>
        <tissue evidence="2">Leaf</tissue>
    </source>
</reference>
<dbReference type="EMBL" id="JACEGQ020000001">
    <property type="protein sequence ID" value="KAH8520807.1"/>
    <property type="molecule type" value="Genomic_DNA"/>
</dbReference>
<organism evidence="2 3">
    <name type="scientific">Populus deltoides</name>
    <name type="common">Eastern poplar</name>
    <name type="synonym">Eastern cottonwood</name>
    <dbReference type="NCBI Taxonomy" id="3696"/>
    <lineage>
        <taxon>Eukaryota</taxon>
        <taxon>Viridiplantae</taxon>
        <taxon>Streptophyta</taxon>
        <taxon>Embryophyta</taxon>
        <taxon>Tracheophyta</taxon>
        <taxon>Spermatophyta</taxon>
        <taxon>Magnoliopsida</taxon>
        <taxon>eudicotyledons</taxon>
        <taxon>Gunneridae</taxon>
        <taxon>Pentapetalae</taxon>
        <taxon>rosids</taxon>
        <taxon>fabids</taxon>
        <taxon>Malpighiales</taxon>
        <taxon>Salicaceae</taxon>
        <taxon>Saliceae</taxon>
        <taxon>Populus</taxon>
    </lineage>
</organism>
<evidence type="ECO:0000313" key="3">
    <source>
        <dbReference type="Proteomes" id="UP000807159"/>
    </source>
</evidence>
<dbReference type="Proteomes" id="UP000807159">
    <property type="component" value="Chromosome 1"/>
</dbReference>
<feature type="domain" description="Aminotransferase-like plant mobile" evidence="1">
    <location>
        <begin position="78"/>
        <end position="237"/>
    </location>
</feature>
<sequence>MDVATPNITFDEEDSQIQISGHSLRNDPGPFDPSVLYDQDEHISSAVWEGLERGALRCHEHTSKLEEWKLTGKQLELCWSYWHLNIGRPKLNQGQAHDTFPLALRWKQKLSGLRSKCDVVQYRKALDSLQPCDVEWQPYHDMDEIVPEDIKDTLILGRSRTTLICLDKAEKHLPDRCVRQFGFNQPIPQEVPQWKGIDGEADQSKSIASSCEDWSKHRDQIVEGDDRVDDSEYLLWYSNITRKFVGRHTSLESMFRQTVAGMTKMLELAKTLSRDDMFLVNQKAVENIKNILSESLKNPFSNSKGKLPTKGSKKRKLIDI</sequence>
<evidence type="ECO:0000313" key="2">
    <source>
        <dbReference type="EMBL" id="KAH8520807.1"/>
    </source>
</evidence>
<protein>
    <recommendedName>
        <fullName evidence="1">Aminotransferase-like plant mobile domain-containing protein</fullName>
    </recommendedName>
</protein>
<dbReference type="GO" id="GO:0010073">
    <property type="term" value="P:meristem maintenance"/>
    <property type="evidence" value="ECO:0007669"/>
    <property type="project" value="InterPro"/>
</dbReference>
<dbReference type="InterPro" id="IPR044824">
    <property type="entry name" value="MAIN-like"/>
</dbReference>